<dbReference type="Gene3D" id="1.20.1250.20">
    <property type="entry name" value="MFS general substrate transporter like domains"/>
    <property type="match status" value="1"/>
</dbReference>
<feature type="transmembrane region" description="Helical" evidence="5">
    <location>
        <begin position="35"/>
        <end position="53"/>
    </location>
</feature>
<dbReference type="AlphaFoldDB" id="A0A7U3UX08"/>
<dbReference type="GO" id="GO:0022857">
    <property type="term" value="F:transmembrane transporter activity"/>
    <property type="evidence" value="ECO:0007669"/>
    <property type="project" value="InterPro"/>
</dbReference>
<dbReference type="PANTHER" id="PTHR23531">
    <property type="entry name" value="QUINOLENE RESISTANCE PROTEIN NORA"/>
    <property type="match status" value="1"/>
</dbReference>
<keyword evidence="4 5" id="KW-0472">Membrane</keyword>
<dbReference type="CDD" id="cd17489">
    <property type="entry name" value="MFS_YfcJ_like"/>
    <property type="match status" value="1"/>
</dbReference>
<evidence type="ECO:0000256" key="1">
    <source>
        <dbReference type="ARBA" id="ARBA00004651"/>
    </source>
</evidence>
<evidence type="ECO:0000256" key="5">
    <source>
        <dbReference type="SAM" id="Phobius"/>
    </source>
</evidence>
<dbReference type="InterPro" id="IPR011701">
    <property type="entry name" value="MFS"/>
</dbReference>
<reference evidence="7 8" key="1">
    <citation type="journal article" date="2010" name="J. Bacteriol.">
        <title>Biochemical characterization of a novel indole prenyltransferase from Streptomyces sp. SN-593.</title>
        <authorList>
            <person name="Takahashi S."/>
            <person name="Takagi H."/>
            <person name="Toyoda A."/>
            <person name="Uramoto M."/>
            <person name="Nogawa T."/>
            <person name="Ueki M."/>
            <person name="Sakaki Y."/>
            <person name="Osada H."/>
        </authorList>
    </citation>
    <scope>NUCLEOTIDE SEQUENCE [LARGE SCALE GENOMIC DNA]</scope>
    <source>
        <strain evidence="7 8">SN-593</strain>
    </source>
</reference>
<feature type="transmembrane region" description="Helical" evidence="5">
    <location>
        <begin position="282"/>
        <end position="302"/>
    </location>
</feature>
<gene>
    <name evidence="7" type="ORF">RVR_7310</name>
</gene>
<name>A0A7U3UX08_9ACTN</name>
<evidence type="ECO:0000313" key="7">
    <source>
        <dbReference type="EMBL" id="BBB00305.1"/>
    </source>
</evidence>
<dbReference type="RefSeq" id="WP_202236337.1">
    <property type="nucleotide sequence ID" value="NZ_AP018365.1"/>
</dbReference>
<dbReference type="InterPro" id="IPR052714">
    <property type="entry name" value="MFS_Exporter"/>
</dbReference>
<protein>
    <recommendedName>
        <fullName evidence="6">Major facilitator superfamily (MFS) profile domain-containing protein</fullName>
    </recommendedName>
</protein>
<dbReference type="GO" id="GO:0005886">
    <property type="term" value="C:plasma membrane"/>
    <property type="evidence" value="ECO:0007669"/>
    <property type="project" value="UniProtKB-SubCell"/>
</dbReference>
<feature type="domain" description="Major facilitator superfamily (MFS) profile" evidence="6">
    <location>
        <begin position="21"/>
        <end position="453"/>
    </location>
</feature>
<dbReference type="EMBL" id="AP018365">
    <property type="protein sequence ID" value="BBB00305.1"/>
    <property type="molecule type" value="Genomic_DNA"/>
</dbReference>
<dbReference type="InterPro" id="IPR020846">
    <property type="entry name" value="MFS_dom"/>
</dbReference>
<dbReference type="KEGG" id="arev:RVR_7310"/>
<keyword evidence="8" id="KW-1185">Reference proteome</keyword>
<feature type="transmembrane region" description="Helical" evidence="5">
    <location>
        <begin position="308"/>
        <end position="329"/>
    </location>
</feature>
<evidence type="ECO:0000256" key="4">
    <source>
        <dbReference type="ARBA" id="ARBA00023136"/>
    </source>
</evidence>
<dbReference type="SUPFAM" id="SSF103473">
    <property type="entry name" value="MFS general substrate transporter"/>
    <property type="match status" value="1"/>
</dbReference>
<feature type="transmembrane region" description="Helical" evidence="5">
    <location>
        <begin position="430"/>
        <end position="448"/>
    </location>
</feature>
<evidence type="ECO:0000256" key="2">
    <source>
        <dbReference type="ARBA" id="ARBA00022692"/>
    </source>
</evidence>
<keyword evidence="3 5" id="KW-1133">Transmembrane helix</keyword>
<accession>A0A7U3UX08</accession>
<reference evidence="7 8" key="3">
    <citation type="journal article" date="2011" name="Nat. Chem. Biol.">
        <title>Reveromycin A biosynthesis uses RevG and RevJ for stereospecific spiroacetal formation.</title>
        <authorList>
            <person name="Takahashi S."/>
            <person name="Toyoda A."/>
            <person name="Sekiyama Y."/>
            <person name="Takagi H."/>
            <person name="Nogawa T."/>
            <person name="Uramoto M."/>
            <person name="Suzuki R."/>
            <person name="Koshino H."/>
            <person name="Kumano T."/>
            <person name="Panthee S."/>
            <person name="Dairi T."/>
            <person name="Ishikawa J."/>
            <person name="Ikeda H."/>
            <person name="Sakaki Y."/>
            <person name="Osada H."/>
        </authorList>
    </citation>
    <scope>NUCLEOTIDE SEQUENCE [LARGE SCALE GENOMIC DNA]</scope>
    <source>
        <strain evidence="7 8">SN-593</strain>
    </source>
</reference>
<feature type="transmembrane region" description="Helical" evidence="5">
    <location>
        <begin position="59"/>
        <end position="79"/>
    </location>
</feature>
<sequence length="454" mass="46256">MSDASAEPTAPVAVAGPRQEPIFTLPFVSLMTANGLLRICTYMLITVVPLYALHNGLSLTEAGLTTTFYMAAALVVRPLSGRLVDARGRFVVMLLGSVLYFVATGLYVLALPVWLLLAVRALQGLGFSFNGTAVMTLATDLIPESRMSEGIGYLGIEQTVAQIFAPWLALTVVNAYGYRAAFVVVFVLAGVNLLVRLPLGRVAKQHRRAGSGSGSGRGIEGAGDAGAGAVPGADAGAGAVPVVGAAPEDGPVVPVASGAAAGRAAPEPWWNRLVDRDAARPAAIMFFIMSGVAAVNTFLAAYTTGRGIADSGLFFTASGIMLAAARIAGGRLQRRFGTTPTITAGILSVAAGLLLVRWSPDLAVLMAGGACYGWGMGTAQPGMSALAVLVADKSRRGLANSTFFMAMDLSQAVDAAALGALAGLAGTGSVFLASAALVAASAVAFVALRSRIVP</sequence>
<dbReference type="PANTHER" id="PTHR23531:SF1">
    <property type="entry name" value="QUINOLENE RESISTANCE PROTEIN NORA"/>
    <property type="match status" value="1"/>
</dbReference>
<dbReference type="InterPro" id="IPR036259">
    <property type="entry name" value="MFS_trans_sf"/>
</dbReference>
<evidence type="ECO:0000256" key="3">
    <source>
        <dbReference type="ARBA" id="ARBA00022989"/>
    </source>
</evidence>
<evidence type="ECO:0000313" key="8">
    <source>
        <dbReference type="Proteomes" id="UP000595703"/>
    </source>
</evidence>
<reference evidence="7 8" key="2">
    <citation type="journal article" date="2011" name="J. Antibiot.">
        <title>Furaquinocins I and J: novel polyketide isoprenoid hybrid compounds from Streptomyces reveromyceticus SN-593.</title>
        <authorList>
            <person name="Panthee S."/>
            <person name="Takahashi S."/>
            <person name="Takagi H."/>
            <person name="Nogawa T."/>
            <person name="Oowada E."/>
            <person name="Uramoto M."/>
            <person name="Osada H."/>
        </authorList>
    </citation>
    <scope>NUCLEOTIDE SEQUENCE [LARGE SCALE GENOMIC DNA]</scope>
    <source>
        <strain evidence="7 8">SN-593</strain>
    </source>
</reference>
<feature type="transmembrane region" description="Helical" evidence="5">
    <location>
        <begin position="341"/>
        <end position="360"/>
    </location>
</feature>
<evidence type="ECO:0000259" key="6">
    <source>
        <dbReference type="PROSITE" id="PS50850"/>
    </source>
</evidence>
<feature type="transmembrane region" description="Helical" evidence="5">
    <location>
        <begin position="176"/>
        <end position="199"/>
    </location>
</feature>
<reference evidence="7 8" key="4">
    <citation type="journal article" date="2020" name="Sci. Rep.">
        <title>beta-carboline chemical signals induce reveromycin production through a LuxR family regulator in Streptomyces sp. SN-593.</title>
        <authorList>
            <person name="Panthee S."/>
            <person name="Kito N."/>
            <person name="Hayashi T."/>
            <person name="Shimizu T."/>
            <person name="Ishikawa J."/>
            <person name="Hamamoto H."/>
            <person name="Osada H."/>
            <person name="Takahashi S."/>
        </authorList>
    </citation>
    <scope>NUCLEOTIDE SEQUENCE [LARGE SCALE GENOMIC DNA]</scope>
    <source>
        <strain evidence="7 8">SN-593</strain>
    </source>
</reference>
<proteinExistence type="predicted"/>
<dbReference type="PROSITE" id="PS50850">
    <property type="entry name" value="MFS"/>
    <property type="match status" value="1"/>
</dbReference>
<keyword evidence="2 5" id="KW-0812">Transmembrane</keyword>
<organism evidence="7 8">
    <name type="scientific">Actinacidiphila reveromycinica</name>
    <dbReference type="NCBI Taxonomy" id="659352"/>
    <lineage>
        <taxon>Bacteria</taxon>
        <taxon>Bacillati</taxon>
        <taxon>Actinomycetota</taxon>
        <taxon>Actinomycetes</taxon>
        <taxon>Kitasatosporales</taxon>
        <taxon>Streptomycetaceae</taxon>
        <taxon>Actinacidiphila</taxon>
    </lineage>
</organism>
<comment type="subcellular location">
    <subcellularLocation>
        <location evidence="1">Cell membrane</location>
        <topology evidence="1">Multi-pass membrane protein</topology>
    </subcellularLocation>
</comment>
<dbReference type="Pfam" id="PF07690">
    <property type="entry name" value="MFS_1"/>
    <property type="match status" value="1"/>
</dbReference>
<dbReference type="Proteomes" id="UP000595703">
    <property type="component" value="Chromosome"/>
</dbReference>
<feature type="transmembrane region" description="Helical" evidence="5">
    <location>
        <begin position="91"/>
        <end position="115"/>
    </location>
</feature>